<dbReference type="InterPro" id="IPR000109">
    <property type="entry name" value="POT_fam"/>
</dbReference>
<dbReference type="GO" id="GO:0016020">
    <property type="term" value="C:membrane"/>
    <property type="evidence" value="ECO:0007669"/>
    <property type="project" value="UniProtKB-SubCell"/>
</dbReference>
<accession>A0A8T0MYN7</accession>
<dbReference type="OrthoDB" id="8904098at2759"/>
<comment type="caution">
    <text evidence="8">The sequence shown here is derived from an EMBL/GenBank/DDBJ whole genome shotgun (WGS) entry which is preliminary data.</text>
</comment>
<feature type="transmembrane region" description="Helical" evidence="7">
    <location>
        <begin position="204"/>
        <end position="225"/>
    </location>
</feature>
<feature type="region of interest" description="Disordered" evidence="6">
    <location>
        <begin position="1"/>
        <end position="23"/>
    </location>
</feature>
<evidence type="ECO:0000313" key="9">
    <source>
        <dbReference type="Proteomes" id="UP000823388"/>
    </source>
</evidence>
<dbReference type="GO" id="GO:0022857">
    <property type="term" value="F:transmembrane transporter activity"/>
    <property type="evidence" value="ECO:0007669"/>
    <property type="project" value="InterPro"/>
</dbReference>
<organism evidence="8 9">
    <name type="scientific">Panicum virgatum</name>
    <name type="common">Blackwell switchgrass</name>
    <dbReference type="NCBI Taxonomy" id="38727"/>
    <lineage>
        <taxon>Eukaryota</taxon>
        <taxon>Viridiplantae</taxon>
        <taxon>Streptophyta</taxon>
        <taxon>Embryophyta</taxon>
        <taxon>Tracheophyta</taxon>
        <taxon>Spermatophyta</taxon>
        <taxon>Magnoliopsida</taxon>
        <taxon>Liliopsida</taxon>
        <taxon>Poales</taxon>
        <taxon>Poaceae</taxon>
        <taxon>PACMAD clade</taxon>
        <taxon>Panicoideae</taxon>
        <taxon>Panicodae</taxon>
        <taxon>Paniceae</taxon>
        <taxon>Panicinae</taxon>
        <taxon>Panicum</taxon>
        <taxon>Panicum sect. Hiantes</taxon>
    </lineage>
</organism>
<evidence type="ECO:0000256" key="4">
    <source>
        <dbReference type="ARBA" id="ARBA00022989"/>
    </source>
</evidence>
<feature type="transmembrane region" description="Helical" evidence="7">
    <location>
        <begin position="319"/>
        <end position="338"/>
    </location>
</feature>
<evidence type="ECO:0000256" key="2">
    <source>
        <dbReference type="ARBA" id="ARBA00005982"/>
    </source>
</evidence>
<dbReference type="SUPFAM" id="SSF103473">
    <property type="entry name" value="MFS general substrate transporter"/>
    <property type="match status" value="1"/>
</dbReference>
<evidence type="ECO:0000313" key="8">
    <source>
        <dbReference type="EMBL" id="KAG2542260.1"/>
    </source>
</evidence>
<evidence type="ECO:0000256" key="5">
    <source>
        <dbReference type="ARBA" id="ARBA00023136"/>
    </source>
</evidence>
<dbReference type="Proteomes" id="UP000823388">
    <property type="component" value="Chromosome 9N"/>
</dbReference>
<dbReference type="Gene3D" id="1.20.1250.20">
    <property type="entry name" value="MFS general substrate transporter like domains"/>
    <property type="match status" value="1"/>
</dbReference>
<proteinExistence type="inferred from homology"/>
<feature type="transmembrane region" description="Helical" evidence="7">
    <location>
        <begin position="175"/>
        <end position="198"/>
    </location>
</feature>
<dbReference type="InterPro" id="IPR036259">
    <property type="entry name" value="MFS_trans_sf"/>
</dbReference>
<dbReference type="EMBL" id="CM029054">
    <property type="protein sequence ID" value="KAG2542260.1"/>
    <property type="molecule type" value="Genomic_DNA"/>
</dbReference>
<feature type="transmembrane region" description="Helical" evidence="7">
    <location>
        <begin position="358"/>
        <end position="380"/>
    </location>
</feature>
<feature type="transmembrane region" description="Helical" evidence="7">
    <location>
        <begin position="134"/>
        <end position="154"/>
    </location>
</feature>
<evidence type="ECO:0000256" key="6">
    <source>
        <dbReference type="SAM" id="MobiDB-lite"/>
    </source>
</evidence>
<comment type="similarity">
    <text evidence="2">Belongs to the major facilitator superfamily. Proton-dependent oligopeptide transporter (POT/PTR) (TC 2.A.17) family.</text>
</comment>
<protein>
    <submittedName>
        <fullName evidence="8">Uncharacterized protein</fullName>
    </submittedName>
</protein>
<reference evidence="8" key="1">
    <citation type="submission" date="2020-05" db="EMBL/GenBank/DDBJ databases">
        <title>WGS assembly of Panicum virgatum.</title>
        <authorList>
            <person name="Lovell J.T."/>
            <person name="Jenkins J."/>
            <person name="Shu S."/>
            <person name="Juenger T.E."/>
            <person name="Schmutz J."/>
        </authorList>
    </citation>
    <scope>NUCLEOTIDE SEQUENCE</scope>
    <source>
        <strain evidence="8">AP13</strain>
    </source>
</reference>
<keyword evidence="5 7" id="KW-0472">Membrane</keyword>
<keyword evidence="9" id="KW-1185">Reference proteome</keyword>
<name>A0A8T0MYN7_PANVG</name>
<gene>
    <name evidence="8" type="ORF">PVAP13_9NG845600</name>
</gene>
<dbReference type="Pfam" id="PF00854">
    <property type="entry name" value="PTR2"/>
    <property type="match status" value="1"/>
</dbReference>
<feature type="transmembrane region" description="Helical" evidence="7">
    <location>
        <begin position="481"/>
        <end position="507"/>
    </location>
</feature>
<dbReference type="AlphaFoldDB" id="A0A8T0MYN7"/>
<evidence type="ECO:0000256" key="3">
    <source>
        <dbReference type="ARBA" id="ARBA00022692"/>
    </source>
</evidence>
<feature type="transmembrane region" description="Helical" evidence="7">
    <location>
        <begin position="102"/>
        <end position="122"/>
    </location>
</feature>
<feature type="transmembrane region" description="Helical" evidence="7">
    <location>
        <begin position="527"/>
        <end position="546"/>
    </location>
</feature>
<dbReference type="PANTHER" id="PTHR11654">
    <property type="entry name" value="OLIGOPEPTIDE TRANSPORTER-RELATED"/>
    <property type="match status" value="1"/>
</dbReference>
<keyword evidence="3 7" id="KW-0812">Transmembrane</keyword>
<evidence type="ECO:0000256" key="7">
    <source>
        <dbReference type="SAM" id="Phobius"/>
    </source>
</evidence>
<comment type="subcellular location">
    <subcellularLocation>
        <location evidence="1">Membrane</location>
        <topology evidence="1">Multi-pass membrane protein</topology>
    </subcellularLocation>
</comment>
<feature type="transmembrane region" description="Helical" evidence="7">
    <location>
        <begin position="450"/>
        <end position="469"/>
    </location>
</feature>
<feature type="transmembrane region" description="Helical" evidence="7">
    <location>
        <begin position="401"/>
        <end position="421"/>
    </location>
</feature>
<evidence type="ECO:0000256" key="1">
    <source>
        <dbReference type="ARBA" id="ARBA00004141"/>
    </source>
</evidence>
<keyword evidence="4 7" id="KW-1133">Transmembrane helix</keyword>
<sequence>MEIETQEPFPKNSIARRSERTTDIQGVKHHTSSWRACSYILVTQCFEELAYFGIQFNLVTFLKTVLHDSNVTAARNYTNWQGTCYIAPLVGAIIADSYLGRYLTTVAFFTVYLFGMAAMSISASFLKGGSSQSVVFFLGLYMMAIGAGGIKPCVSSFGADQFDGTSPAERLKKHSFFNWFFFAVYIGSFVSGTAVVWVQDHYGWAVGLWLPTLFIALAIASFLLGSSKYRVQKPMGSPIIRVFQVILAAIRKWDAVLPYDDSLLHELPEKTPMADIHKLQHTPVLRFLDKAAVISPADDPSDSDPWSLCTVTQVEELKVIIGMLPIWTTGIVFFAVLAQFSSTFLEQGRSMNKSVGAFAIPPASLASFDAVSVLIWVPVYDRVLVPAARRLTGSARGISELQRYGAGLLVSVLVMATAALVETRRLALALASAHGEGHSSMSILWQVPQYFLVGASVVLACVGQTEFFYNEAPPSMRSLCSALALLTVALGSYASSLVVTAVAWLTTRGGGPGWIPDDLNDGHLERFFWLLAALSALNLAVFVYCATQYKRKSAS</sequence>